<evidence type="ECO:0000313" key="5">
    <source>
        <dbReference type="EMBL" id="KAK4260548.1"/>
    </source>
</evidence>
<dbReference type="PROSITE" id="PS00316">
    <property type="entry name" value="THAUMATIN_1"/>
    <property type="match status" value="1"/>
</dbReference>
<dbReference type="PANTHER" id="PTHR31048">
    <property type="entry name" value="OS03G0233200 PROTEIN"/>
    <property type="match status" value="1"/>
</dbReference>
<dbReference type="EMBL" id="JAWXYG010000010">
    <property type="protein sequence ID" value="KAK4260548.1"/>
    <property type="molecule type" value="Genomic_DNA"/>
</dbReference>
<gene>
    <name evidence="5" type="ORF">QN277_003646</name>
</gene>
<feature type="disulfide bond" evidence="3">
    <location>
        <begin position="154"/>
        <end position="164"/>
    </location>
</feature>
<evidence type="ECO:0000313" key="6">
    <source>
        <dbReference type="Proteomes" id="UP001293593"/>
    </source>
</evidence>
<dbReference type="PROSITE" id="PS51367">
    <property type="entry name" value="THAUMATIN_2"/>
    <property type="match status" value="1"/>
</dbReference>
<feature type="disulfide bond" evidence="3">
    <location>
        <begin position="74"/>
        <end position="84"/>
    </location>
</feature>
<dbReference type="Pfam" id="PF00314">
    <property type="entry name" value="Thaumatin"/>
    <property type="match status" value="1"/>
</dbReference>
<evidence type="ECO:0000256" key="2">
    <source>
        <dbReference type="ARBA" id="ARBA00023157"/>
    </source>
</evidence>
<dbReference type="InterPro" id="IPR001938">
    <property type="entry name" value="Thaumatin"/>
</dbReference>
<feature type="disulfide bond" evidence="3">
    <location>
        <begin position="89"/>
        <end position="95"/>
    </location>
</feature>
<feature type="disulfide bond" evidence="3">
    <location>
        <begin position="146"/>
        <end position="198"/>
    </location>
</feature>
<dbReference type="InterPro" id="IPR017949">
    <property type="entry name" value="Thaumatin_CS"/>
</dbReference>
<reference evidence="5" key="1">
    <citation type="submission" date="2023-10" db="EMBL/GenBank/DDBJ databases">
        <title>Chromosome-level genome of the transformable northern wattle, Acacia crassicarpa.</title>
        <authorList>
            <person name="Massaro I."/>
            <person name="Sinha N.R."/>
            <person name="Poethig S."/>
            <person name="Leichty A.R."/>
        </authorList>
    </citation>
    <scope>NUCLEOTIDE SEQUENCE</scope>
    <source>
        <strain evidence="5">Acra3RX</strain>
        <tissue evidence="5">Leaf</tissue>
    </source>
</reference>
<proteinExistence type="inferred from homology"/>
<feature type="disulfide bond" evidence="3">
    <location>
        <begin position="168"/>
        <end position="177"/>
    </location>
</feature>
<feature type="disulfide bond" evidence="3">
    <location>
        <begin position="33"/>
        <end position="226"/>
    </location>
</feature>
<organism evidence="5 6">
    <name type="scientific">Acacia crassicarpa</name>
    <name type="common">northern wattle</name>
    <dbReference type="NCBI Taxonomy" id="499986"/>
    <lineage>
        <taxon>Eukaryota</taxon>
        <taxon>Viridiplantae</taxon>
        <taxon>Streptophyta</taxon>
        <taxon>Embryophyta</taxon>
        <taxon>Tracheophyta</taxon>
        <taxon>Spermatophyta</taxon>
        <taxon>Magnoliopsida</taxon>
        <taxon>eudicotyledons</taxon>
        <taxon>Gunneridae</taxon>
        <taxon>Pentapetalae</taxon>
        <taxon>rosids</taxon>
        <taxon>fabids</taxon>
        <taxon>Fabales</taxon>
        <taxon>Fabaceae</taxon>
        <taxon>Caesalpinioideae</taxon>
        <taxon>mimosoid clade</taxon>
        <taxon>Acacieae</taxon>
        <taxon>Acacia</taxon>
    </lineage>
</organism>
<keyword evidence="6" id="KW-1185">Reference proteome</keyword>
<evidence type="ECO:0008006" key="7">
    <source>
        <dbReference type="Google" id="ProtNLM"/>
    </source>
</evidence>
<dbReference type="AlphaFoldDB" id="A0AAE1J1Y7"/>
<feature type="chain" id="PRO_5042194793" description="Thaumatin-like protein" evidence="4">
    <location>
        <begin position="25"/>
        <end position="227"/>
    </location>
</feature>
<evidence type="ECO:0000256" key="3">
    <source>
        <dbReference type="PIRSR" id="PIRSR002703-1"/>
    </source>
</evidence>
<protein>
    <recommendedName>
        <fullName evidence="7">Thaumatin-like protein</fullName>
    </recommendedName>
</protein>
<dbReference type="FunFam" id="2.60.110.10:FF:000003">
    <property type="entry name" value="Thaumatin I"/>
    <property type="match status" value="1"/>
</dbReference>
<feature type="signal peptide" evidence="4">
    <location>
        <begin position="1"/>
        <end position="24"/>
    </location>
</feature>
<evidence type="ECO:0000256" key="4">
    <source>
        <dbReference type="SAM" id="SignalP"/>
    </source>
</evidence>
<sequence>MASIINTSPISFLLITLFFASARAAMFNISNNCSYTVWAAALPGGGRRLNSGENWALNIAAGTSQARIWPRTNCSFDQSGRGRCLTGDCDGVLECNQTGTPPNTLAEFSLNQYNNMDFFDISLVDGFNVPLEISPNSTVCNNTIRCTGDITEQCPGELKVTGGCQNPCTVFKSDQYCCISASRNCTATTYSSFFKERCPSAYSYPKDDATSTFTCPGGTSYSVVFCP</sequence>
<dbReference type="InterPro" id="IPR037176">
    <property type="entry name" value="Osmotin/thaumatin-like_sf"/>
</dbReference>
<comment type="caution">
    <text evidence="5">The sequence shown here is derived from an EMBL/GenBank/DDBJ whole genome shotgun (WGS) entry which is preliminary data.</text>
</comment>
<dbReference type="SUPFAM" id="SSF49870">
    <property type="entry name" value="Osmotin, thaumatin-like protein"/>
    <property type="match status" value="1"/>
</dbReference>
<dbReference type="Gene3D" id="2.60.110.10">
    <property type="entry name" value="Thaumatin"/>
    <property type="match status" value="1"/>
</dbReference>
<feature type="disulfide bond" evidence="3">
    <location>
        <begin position="178"/>
        <end position="185"/>
    </location>
</feature>
<keyword evidence="2 3" id="KW-1015">Disulfide bond</keyword>
<dbReference type="SMART" id="SM00205">
    <property type="entry name" value="THN"/>
    <property type="match status" value="1"/>
</dbReference>
<evidence type="ECO:0000256" key="1">
    <source>
        <dbReference type="ARBA" id="ARBA00010607"/>
    </source>
</evidence>
<keyword evidence="4" id="KW-0732">Signal</keyword>
<comment type="similarity">
    <text evidence="1">Belongs to the thaumatin family.</text>
</comment>
<dbReference type="Proteomes" id="UP001293593">
    <property type="component" value="Unassembled WGS sequence"/>
</dbReference>
<accession>A0AAE1J1Y7</accession>
<dbReference type="PRINTS" id="PR00347">
    <property type="entry name" value="THAUMATIN"/>
</dbReference>
<dbReference type="PIRSF" id="PIRSF002703">
    <property type="entry name" value="Thaumatin"/>
    <property type="match status" value="1"/>
</dbReference>
<name>A0AAE1J1Y7_9FABA</name>